<feature type="signal peptide" evidence="1">
    <location>
        <begin position="1"/>
        <end position="20"/>
    </location>
</feature>
<keyword evidence="1" id="KW-0732">Signal</keyword>
<dbReference type="Proteomes" id="UP000182466">
    <property type="component" value="Unassembled WGS sequence"/>
</dbReference>
<sequence length="110" mass="11685">MKFVLLATAITVLSTVTASACPWAGGSFRGEEADFKTYFTVNADCTEMSFESSGNDGIQAQDVAQNFALAAADHGWVADINGVDATLAKGGYFVDFIGEGLNTRVHMKHD</sequence>
<dbReference type="RefSeq" id="WP_027261206.1">
    <property type="nucleotide sequence ID" value="NZ_FPAW01000021.1"/>
</dbReference>
<proteinExistence type="predicted"/>
<feature type="chain" id="PRO_5010176777" evidence="1">
    <location>
        <begin position="21"/>
        <end position="110"/>
    </location>
</feature>
<dbReference type="AlphaFoldDB" id="A0A1I7D079"/>
<dbReference type="OrthoDB" id="7708414at2"/>
<evidence type="ECO:0000313" key="3">
    <source>
        <dbReference type="Proteomes" id="UP000182466"/>
    </source>
</evidence>
<protein>
    <submittedName>
        <fullName evidence="2">Uncharacterized protein</fullName>
    </submittedName>
</protein>
<accession>A0A1I7D079</accession>
<keyword evidence="3" id="KW-1185">Reference proteome</keyword>
<evidence type="ECO:0000256" key="1">
    <source>
        <dbReference type="SAM" id="SignalP"/>
    </source>
</evidence>
<gene>
    <name evidence="2" type="ORF">SAMN05216236_12155</name>
</gene>
<dbReference type="PROSITE" id="PS51257">
    <property type="entry name" value="PROKAR_LIPOPROTEIN"/>
    <property type="match status" value="1"/>
</dbReference>
<name>A0A1I7D079_9RHOB</name>
<reference evidence="2 3" key="1">
    <citation type="submission" date="2016-10" db="EMBL/GenBank/DDBJ databases">
        <authorList>
            <person name="de Groot N.N."/>
        </authorList>
    </citation>
    <scope>NUCLEOTIDE SEQUENCE [LARGE SCALE GENOMIC DNA]</scope>
    <source>
        <strain evidence="2 3">CGMCC 1.10959</strain>
    </source>
</reference>
<organism evidence="2 3">
    <name type="scientific">Sedimentitalea nanhaiensis</name>
    <dbReference type="NCBI Taxonomy" id="999627"/>
    <lineage>
        <taxon>Bacteria</taxon>
        <taxon>Pseudomonadati</taxon>
        <taxon>Pseudomonadota</taxon>
        <taxon>Alphaproteobacteria</taxon>
        <taxon>Rhodobacterales</taxon>
        <taxon>Paracoccaceae</taxon>
        <taxon>Sedimentitalea</taxon>
    </lineage>
</organism>
<dbReference type="EMBL" id="FPAW01000021">
    <property type="protein sequence ID" value="SFU05120.1"/>
    <property type="molecule type" value="Genomic_DNA"/>
</dbReference>
<evidence type="ECO:0000313" key="2">
    <source>
        <dbReference type="EMBL" id="SFU05120.1"/>
    </source>
</evidence>